<evidence type="ECO:0000256" key="1">
    <source>
        <dbReference type="SAM" id="Phobius"/>
    </source>
</evidence>
<dbReference type="AlphaFoldDB" id="A0A8J3LSU9"/>
<feature type="transmembrane region" description="Helical" evidence="1">
    <location>
        <begin position="90"/>
        <end position="107"/>
    </location>
</feature>
<protein>
    <submittedName>
        <fullName evidence="2">Uncharacterized protein</fullName>
    </submittedName>
</protein>
<keyword evidence="1" id="KW-1133">Transmembrane helix</keyword>
<dbReference type="Proteomes" id="UP000630097">
    <property type="component" value="Unassembled WGS sequence"/>
</dbReference>
<sequence>MLIQNRREAVGAWRRLDRRTRHDLLNSRTPHPDPRIAAVAAAYAGVSLGRAAMLRRVLLAMAWGAFVLVAVAVAAVVIEVTSGSKAGFTLLPLLTVGAIVVYLWRLMRRQIALTRMETLNSQSLPVAAPPPMPSGTPSDGEPLVVGYDFKALRGSWALSAVLIIGVPALAIATGRPYIYIPMTIAMGAMAIFTIVTTARVVARRKTPVLVLDSTGVSLPQYDFTVPWPQIATVRVLPLPRGSGRRGKHRMIVFVPLDNQLILQSAPPKLANSMRRAMGFYGSPIVVMDKGLNTGAEEIVGAAATLGGVQAERTGAAPTP</sequence>
<reference evidence="2 3" key="1">
    <citation type="submission" date="2021-01" db="EMBL/GenBank/DDBJ databases">
        <title>Whole genome shotgun sequence of Planotetraspora kaengkrachanensis NBRC 104272.</title>
        <authorList>
            <person name="Komaki H."/>
            <person name="Tamura T."/>
        </authorList>
    </citation>
    <scope>NUCLEOTIDE SEQUENCE [LARGE SCALE GENOMIC DNA]</scope>
    <source>
        <strain evidence="2 3">NBRC 104272</strain>
    </source>
</reference>
<proteinExistence type="predicted"/>
<keyword evidence="1" id="KW-0812">Transmembrane</keyword>
<dbReference type="EMBL" id="BONV01000003">
    <property type="protein sequence ID" value="GIG78132.1"/>
    <property type="molecule type" value="Genomic_DNA"/>
</dbReference>
<keyword evidence="1" id="KW-0472">Membrane</keyword>
<evidence type="ECO:0000313" key="2">
    <source>
        <dbReference type="EMBL" id="GIG78132.1"/>
    </source>
</evidence>
<feature type="transmembrane region" description="Helical" evidence="1">
    <location>
        <begin position="57"/>
        <end position="78"/>
    </location>
</feature>
<evidence type="ECO:0000313" key="3">
    <source>
        <dbReference type="Proteomes" id="UP000630097"/>
    </source>
</evidence>
<accession>A0A8J3LSU9</accession>
<feature type="transmembrane region" description="Helical" evidence="1">
    <location>
        <begin position="178"/>
        <end position="202"/>
    </location>
</feature>
<dbReference type="RefSeq" id="WP_203881622.1">
    <property type="nucleotide sequence ID" value="NZ_BAABHH010000003.1"/>
</dbReference>
<organism evidence="2 3">
    <name type="scientific">Planotetraspora kaengkrachanensis</name>
    <dbReference type="NCBI Taxonomy" id="575193"/>
    <lineage>
        <taxon>Bacteria</taxon>
        <taxon>Bacillati</taxon>
        <taxon>Actinomycetota</taxon>
        <taxon>Actinomycetes</taxon>
        <taxon>Streptosporangiales</taxon>
        <taxon>Streptosporangiaceae</taxon>
        <taxon>Planotetraspora</taxon>
    </lineage>
</organism>
<comment type="caution">
    <text evidence="2">The sequence shown here is derived from an EMBL/GenBank/DDBJ whole genome shotgun (WGS) entry which is preliminary data.</text>
</comment>
<name>A0A8J3LSU9_9ACTN</name>
<gene>
    <name evidence="2" type="ORF">Pka01_12590</name>
</gene>
<keyword evidence="3" id="KW-1185">Reference proteome</keyword>
<feature type="transmembrane region" description="Helical" evidence="1">
    <location>
        <begin position="155"/>
        <end position="172"/>
    </location>
</feature>